<evidence type="ECO:0000313" key="3">
    <source>
        <dbReference type="Proteomes" id="UP001054821"/>
    </source>
</evidence>
<sequence>MYLPSKFVEVAASKEVCEDGCDDVVEQTKVEANKGKDCKLAFGSKDNIVASGTIVDINVPQQLIHNVPLGEGNIRVSINYALNGASPLPIPVKGLLNTVEDTVGSQVTWPEDLIVFIDDIVEKKKKTTEEKLAKSLFQAIPETVPKSCKILYGFAQKLISQGQTLASYIDEDIFGVEKMIYVLKEDIISFIEMNEIGQAIITAYIR</sequence>
<dbReference type="Proteomes" id="UP001054821">
    <property type="component" value="Chromosome 7"/>
</dbReference>
<accession>A0AAD4V3K8</accession>
<gene>
    <name evidence="2" type="ORF">L3X38_036886</name>
</gene>
<reference evidence="2 3" key="1">
    <citation type="journal article" date="2022" name="G3 (Bethesda)">
        <title>Whole-genome sequence and methylome profiling of the almond [Prunus dulcis (Mill.) D.A. Webb] cultivar 'Nonpareil'.</title>
        <authorList>
            <person name="D'Amico-Willman K.M."/>
            <person name="Ouma W.Z."/>
            <person name="Meulia T."/>
            <person name="Sideli G.M."/>
            <person name="Gradziel T.M."/>
            <person name="Fresnedo-Ramirez J."/>
        </authorList>
    </citation>
    <scope>NUCLEOTIDE SEQUENCE [LARGE SCALE GENOMIC DNA]</scope>
    <source>
        <strain evidence="2">Clone GOH B32 T37-40</strain>
    </source>
</reference>
<protein>
    <recommendedName>
        <fullName evidence="1">DUF8039 domain-containing protein</fullName>
    </recommendedName>
</protein>
<dbReference type="AlphaFoldDB" id="A0AAD4V3K8"/>
<evidence type="ECO:0000259" key="1">
    <source>
        <dbReference type="Pfam" id="PF26133"/>
    </source>
</evidence>
<proteinExistence type="predicted"/>
<dbReference type="Pfam" id="PF26133">
    <property type="entry name" value="DUF8039"/>
    <property type="match status" value="1"/>
</dbReference>
<feature type="domain" description="DUF8039" evidence="1">
    <location>
        <begin position="33"/>
        <end position="116"/>
    </location>
</feature>
<keyword evidence="3" id="KW-1185">Reference proteome</keyword>
<organism evidence="2 3">
    <name type="scientific">Prunus dulcis</name>
    <name type="common">Almond</name>
    <name type="synonym">Amygdalus dulcis</name>
    <dbReference type="NCBI Taxonomy" id="3755"/>
    <lineage>
        <taxon>Eukaryota</taxon>
        <taxon>Viridiplantae</taxon>
        <taxon>Streptophyta</taxon>
        <taxon>Embryophyta</taxon>
        <taxon>Tracheophyta</taxon>
        <taxon>Spermatophyta</taxon>
        <taxon>Magnoliopsida</taxon>
        <taxon>eudicotyledons</taxon>
        <taxon>Gunneridae</taxon>
        <taxon>Pentapetalae</taxon>
        <taxon>rosids</taxon>
        <taxon>fabids</taxon>
        <taxon>Rosales</taxon>
        <taxon>Rosaceae</taxon>
        <taxon>Amygdaloideae</taxon>
        <taxon>Amygdaleae</taxon>
        <taxon>Prunus</taxon>
    </lineage>
</organism>
<dbReference type="InterPro" id="IPR058352">
    <property type="entry name" value="DUF8039"/>
</dbReference>
<dbReference type="EMBL" id="JAJFAZ020000007">
    <property type="protein sequence ID" value="KAI5317179.1"/>
    <property type="molecule type" value="Genomic_DNA"/>
</dbReference>
<evidence type="ECO:0000313" key="2">
    <source>
        <dbReference type="EMBL" id="KAI5317179.1"/>
    </source>
</evidence>
<comment type="caution">
    <text evidence="2">The sequence shown here is derived from an EMBL/GenBank/DDBJ whole genome shotgun (WGS) entry which is preliminary data.</text>
</comment>
<name>A0AAD4V3K8_PRUDU</name>